<sequence>MNTREANKQQLIERIEKELPDFARMVKTTKDEMIVLSQDAFAADYQENEFTLLGMAVKYAGLYNREVTIIPNK</sequence>
<dbReference type="EMBL" id="JALGBH010000002">
    <property type="protein sequence ID" value="MCJ0743351.1"/>
    <property type="molecule type" value="Genomic_DNA"/>
</dbReference>
<dbReference type="RefSeq" id="WP_243362497.1">
    <property type="nucleotide sequence ID" value="NZ_JALGBH010000002.1"/>
</dbReference>
<proteinExistence type="predicted"/>
<organism evidence="1 2">
    <name type="scientific">Pedobacter montanisoli</name>
    <dbReference type="NCBI Taxonomy" id="2923277"/>
    <lineage>
        <taxon>Bacteria</taxon>
        <taxon>Pseudomonadati</taxon>
        <taxon>Bacteroidota</taxon>
        <taxon>Sphingobacteriia</taxon>
        <taxon>Sphingobacteriales</taxon>
        <taxon>Sphingobacteriaceae</taxon>
        <taxon>Pedobacter</taxon>
    </lineage>
</organism>
<name>A0ABS9ZYE5_9SPHI</name>
<keyword evidence="2" id="KW-1185">Reference proteome</keyword>
<evidence type="ECO:0000313" key="1">
    <source>
        <dbReference type="EMBL" id="MCJ0743351.1"/>
    </source>
</evidence>
<accession>A0ABS9ZYE5</accession>
<gene>
    <name evidence="1" type="ORF">MMF97_11555</name>
</gene>
<protein>
    <recommendedName>
        <fullName evidence="3">Phage protein</fullName>
    </recommendedName>
</protein>
<reference evidence="1" key="1">
    <citation type="submission" date="2022-03" db="EMBL/GenBank/DDBJ databases">
        <authorList>
            <person name="Woo C.Y."/>
        </authorList>
    </citation>
    <scope>NUCLEOTIDE SEQUENCE</scope>
    <source>
        <strain evidence="1">CYS-01</strain>
    </source>
</reference>
<comment type="caution">
    <text evidence="1">The sequence shown here is derived from an EMBL/GenBank/DDBJ whole genome shotgun (WGS) entry which is preliminary data.</text>
</comment>
<dbReference type="Proteomes" id="UP001165460">
    <property type="component" value="Unassembled WGS sequence"/>
</dbReference>
<evidence type="ECO:0000313" key="2">
    <source>
        <dbReference type="Proteomes" id="UP001165460"/>
    </source>
</evidence>
<evidence type="ECO:0008006" key="3">
    <source>
        <dbReference type="Google" id="ProtNLM"/>
    </source>
</evidence>